<evidence type="ECO:0000313" key="2">
    <source>
        <dbReference type="EMBL" id="KXJ87640.1"/>
    </source>
</evidence>
<gene>
    <name evidence="2" type="ORF">Micbo1qcDRAFT_167185</name>
</gene>
<proteinExistence type="predicted"/>
<organism evidence="2 3">
    <name type="scientific">Microdochium bolleyi</name>
    <dbReference type="NCBI Taxonomy" id="196109"/>
    <lineage>
        <taxon>Eukaryota</taxon>
        <taxon>Fungi</taxon>
        <taxon>Dikarya</taxon>
        <taxon>Ascomycota</taxon>
        <taxon>Pezizomycotina</taxon>
        <taxon>Sordariomycetes</taxon>
        <taxon>Xylariomycetidae</taxon>
        <taxon>Xylariales</taxon>
        <taxon>Microdochiaceae</taxon>
        <taxon>Microdochium</taxon>
    </lineage>
</organism>
<feature type="region of interest" description="Disordered" evidence="1">
    <location>
        <begin position="69"/>
        <end position="88"/>
    </location>
</feature>
<keyword evidence="3" id="KW-1185">Reference proteome</keyword>
<feature type="compositionally biased region" description="Pro residues" evidence="1">
    <location>
        <begin position="21"/>
        <end position="32"/>
    </location>
</feature>
<protein>
    <submittedName>
        <fullName evidence="2">Uncharacterized protein</fullName>
    </submittedName>
</protein>
<dbReference type="Proteomes" id="UP000070501">
    <property type="component" value="Unassembled WGS sequence"/>
</dbReference>
<accession>A0A136IRU4</accession>
<dbReference type="InParanoid" id="A0A136IRU4"/>
<dbReference type="EMBL" id="KQ964261">
    <property type="protein sequence ID" value="KXJ87640.1"/>
    <property type="molecule type" value="Genomic_DNA"/>
</dbReference>
<evidence type="ECO:0000313" key="3">
    <source>
        <dbReference type="Proteomes" id="UP000070501"/>
    </source>
</evidence>
<sequence length="185" mass="19995">MIPRERPWAGPAPTPDFWAPAAPPGIAPPPPHPPSPALLADISSTSTLHRRAVCVCVCMCANATKHRRTTGRHSRQARITAGSSRATAPQAISIRITRNSNNTTSWLYQCPRPRFPEGSRAPATRVWPSPPRGAISKPRTAALSPDRDYRTHQHNPSPALPRPALPCPALPCPALPPLLPQLVIE</sequence>
<feature type="region of interest" description="Disordered" evidence="1">
    <location>
        <begin position="1"/>
        <end position="32"/>
    </location>
</feature>
<name>A0A136IRU4_9PEZI</name>
<reference evidence="3" key="1">
    <citation type="submission" date="2016-02" db="EMBL/GenBank/DDBJ databases">
        <title>Draft genome sequence of Microdochium bolleyi, a fungal endophyte of beachgrass.</title>
        <authorList>
            <consortium name="DOE Joint Genome Institute"/>
            <person name="David A.S."/>
            <person name="May G."/>
            <person name="Haridas S."/>
            <person name="Lim J."/>
            <person name="Wang M."/>
            <person name="Labutti K."/>
            <person name="Lipzen A."/>
            <person name="Barry K."/>
            <person name="Grigoriev I.V."/>
        </authorList>
    </citation>
    <scope>NUCLEOTIDE SEQUENCE [LARGE SCALE GENOMIC DNA]</scope>
    <source>
        <strain evidence="3">J235TASD1</strain>
    </source>
</reference>
<feature type="non-terminal residue" evidence="2">
    <location>
        <position position="185"/>
    </location>
</feature>
<evidence type="ECO:0000256" key="1">
    <source>
        <dbReference type="SAM" id="MobiDB-lite"/>
    </source>
</evidence>
<feature type="region of interest" description="Disordered" evidence="1">
    <location>
        <begin position="113"/>
        <end position="162"/>
    </location>
</feature>
<dbReference type="AlphaFoldDB" id="A0A136IRU4"/>